<organism evidence="2 3">
    <name type="scientific">Salinithrix halophila</name>
    <dbReference type="NCBI Taxonomy" id="1485204"/>
    <lineage>
        <taxon>Bacteria</taxon>
        <taxon>Bacillati</taxon>
        <taxon>Bacillota</taxon>
        <taxon>Bacilli</taxon>
        <taxon>Bacillales</taxon>
        <taxon>Thermoactinomycetaceae</taxon>
        <taxon>Salinithrix</taxon>
    </lineage>
</organism>
<dbReference type="RefSeq" id="WP_380705426.1">
    <property type="nucleotide sequence ID" value="NZ_JBHSAP010000015.1"/>
</dbReference>
<dbReference type="Proteomes" id="UP001595843">
    <property type="component" value="Unassembled WGS sequence"/>
</dbReference>
<keyword evidence="1" id="KW-0812">Transmembrane</keyword>
<evidence type="ECO:0000313" key="3">
    <source>
        <dbReference type="Proteomes" id="UP001595843"/>
    </source>
</evidence>
<keyword evidence="1" id="KW-0472">Membrane</keyword>
<gene>
    <name evidence="2" type="ORF">ACFOUO_12500</name>
</gene>
<evidence type="ECO:0000256" key="1">
    <source>
        <dbReference type="SAM" id="Phobius"/>
    </source>
</evidence>
<name>A0ABV8JKW1_9BACL</name>
<sequence>MLRRWMGWYLAGYLAFPCVVALLYIVVYQLYLDSTRFYPFWLAESYFYMGLPAVAILAWRVHWGKKHPLFYLLLTLGLLAATAWMGTQNLLEYKGNVVREHVVPLGLAEGELLTTSGKYTIPYFPYDKNRLVDAIGERETVEVWAVEKKGLIIAFTDPAFTSYTLVDRLLELGLGLLALAVFAIFFWVVVGIWSREMQVKKDYVQIRRWGKMTLIPLRNLIHVQLDRRGEEIRLETEEMVYNFPFEEEGAREVAAAAERTGLLPLRGGRRWVQGEQYRELRLEKERLVFLGDDERAIPYSRMTDLTWDPLIQITMDDESTHTITDERYLDRSWFDELTARVKASWEESGQNYWIQVEPRTGAVTLALAEE</sequence>
<feature type="transmembrane region" description="Helical" evidence="1">
    <location>
        <begin position="69"/>
        <end position="87"/>
    </location>
</feature>
<accession>A0ABV8JKW1</accession>
<feature type="transmembrane region" description="Helical" evidence="1">
    <location>
        <begin position="7"/>
        <end position="31"/>
    </location>
</feature>
<protein>
    <submittedName>
        <fullName evidence="2">Uncharacterized protein</fullName>
    </submittedName>
</protein>
<dbReference type="EMBL" id="JBHSAP010000015">
    <property type="protein sequence ID" value="MFC4077618.1"/>
    <property type="molecule type" value="Genomic_DNA"/>
</dbReference>
<keyword evidence="1" id="KW-1133">Transmembrane helix</keyword>
<proteinExistence type="predicted"/>
<keyword evidence="3" id="KW-1185">Reference proteome</keyword>
<evidence type="ECO:0000313" key="2">
    <source>
        <dbReference type="EMBL" id="MFC4077618.1"/>
    </source>
</evidence>
<comment type="caution">
    <text evidence="2">The sequence shown here is derived from an EMBL/GenBank/DDBJ whole genome shotgun (WGS) entry which is preliminary data.</text>
</comment>
<reference evidence="3" key="1">
    <citation type="journal article" date="2019" name="Int. J. Syst. Evol. Microbiol.">
        <title>The Global Catalogue of Microorganisms (GCM) 10K type strain sequencing project: providing services to taxonomists for standard genome sequencing and annotation.</title>
        <authorList>
            <consortium name="The Broad Institute Genomics Platform"/>
            <consortium name="The Broad Institute Genome Sequencing Center for Infectious Disease"/>
            <person name="Wu L."/>
            <person name="Ma J."/>
        </authorList>
    </citation>
    <scope>NUCLEOTIDE SEQUENCE [LARGE SCALE GENOMIC DNA]</scope>
    <source>
        <strain evidence="3">IBRC-M 10813</strain>
    </source>
</reference>
<feature type="transmembrane region" description="Helical" evidence="1">
    <location>
        <begin position="172"/>
        <end position="193"/>
    </location>
</feature>
<feature type="transmembrane region" description="Helical" evidence="1">
    <location>
        <begin position="37"/>
        <end position="57"/>
    </location>
</feature>